<keyword evidence="6" id="KW-1185">Reference proteome</keyword>
<gene>
    <name evidence="5" type="ORF">FB388_2126</name>
</gene>
<accession>A0A543GF98</accession>
<organism evidence="5 6">
    <name type="scientific">Pseudonocardia cypriaca</name>
    <dbReference type="NCBI Taxonomy" id="882449"/>
    <lineage>
        <taxon>Bacteria</taxon>
        <taxon>Bacillati</taxon>
        <taxon>Actinomycetota</taxon>
        <taxon>Actinomycetes</taxon>
        <taxon>Pseudonocardiales</taxon>
        <taxon>Pseudonocardiaceae</taxon>
        <taxon>Pseudonocardia</taxon>
    </lineage>
</organism>
<dbReference type="InterPro" id="IPR001845">
    <property type="entry name" value="HTH_ArsR_DNA-bd_dom"/>
</dbReference>
<dbReference type="InterPro" id="IPR036388">
    <property type="entry name" value="WH-like_DNA-bd_sf"/>
</dbReference>
<keyword evidence="3" id="KW-0804">Transcription</keyword>
<dbReference type="GO" id="GO:0003700">
    <property type="term" value="F:DNA-binding transcription factor activity"/>
    <property type="evidence" value="ECO:0007669"/>
    <property type="project" value="InterPro"/>
</dbReference>
<dbReference type="PANTHER" id="PTHR30154:SF53">
    <property type="entry name" value="HTH-TYPE TRANSCRIPTIONAL REGULATOR LRPC"/>
    <property type="match status" value="1"/>
</dbReference>
<dbReference type="SUPFAM" id="SSF54909">
    <property type="entry name" value="Dimeric alpha+beta barrel"/>
    <property type="match status" value="1"/>
</dbReference>
<dbReference type="EMBL" id="VFPH01000001">
    <property type="protein sequence ID" value="TQM44752.1"/>
    <property type="molecule type" value="Genomic_DNA"/>
</dbReference>
<dbReference type="GO" id="GO:0043565">
    <property type="term" value="F:sequence-specific DNA binding"/>
    <property type="evidence" value="ECO:0007669"/>
    <property type="project" value="InterPro"/>
</dbReference>
<dbReference type="PROSITE" id="PS50956">
    <property type="entry name" value="HTH_ASNC_2"/>
    <property type="match status" value="1"/>
</dbReference>
<evidence type="ECO:0000313" key="5">
    <source>
        <dbReference type="EMBL" id="TQM44752.1"/>
    </source>
</evidence>
<dbReference type="InterPro" id="IPR019885">
    <property type="entry name" value="Tscrpt_reg_HTH_AsnC-type_CS"/>
</dbReference>
<keyword evidence="1" id="KW-0805">Transcription regulation</keyword>
<dbReference type="GO" id="GO:0005829">
    <property type="term" value="C:cytosol"/>
    <property type="evidence" value="ECO:0007669"/>
    <property type="project" value="TreeGrafter"/>
</dbReference>
<dbReference type="Pfam" id="PF01037">
    <property type="entry name" value="AsnC_trans_reg"/>
    <property type="match status" value="1"/>
</dbReference>
<dbReference type="AlphaFoldDB" id="A0A543GF98"/>
<sequence length="164" mass="17746">MTSFRTPRIANGLPGGRSVLDEVNRRILTLLSEDPRQSAAQLARKVGMSAPAVRERVAKLEETGVIRGYRLDVDPAALGLPVTAWVRVRPGPGQIPKIVELAARVPEVSECHRISGEDCFLMKVHVAAIDALEDVLDKFLLHGQTVSSFVVSTPVPPHTPGIDT</sequence>
<dbReference type="SMART" id="SM00418">
    <property type="entry name" value="HTH_ARSR"/>
    <property type="match status" value="1"/>
</dbReference>
<evidence type="ECO:0000256" key="3">
    <source>
        <dbReference type="ARBA" id="ARBA00023163"/>
    </source>
</evidence>
<dbReference type="Pfam" id="PF13404">
    <property type="entry name" value="HTH_AsnC-type"/>
    <property type="match status" value="1"/>
</dbReference>
<dbReference type="PRINTS" id="PR00033">
    <property type="entry name" value="HTHASNC"/>
</dbReference>
<evidence type="ECO:0000259" key="4">
    <source>
        <dbReference type="PROSITE" id="PS50956"/>
    </source>
</evidence>
<dbReference type="GO" id="GO:0043200">
    <property type="term" value="P:response to amino acid"/>
    <property type="evidence" value="ECO:0007669"/>
    <property type="project" value="TreeGrafter"/>
</dbReference>
<comment type="caution">
    <text evidence="5">The sequence shown here is derived from an EMBL/GenBank/DDBJ whole genome shotgun (WGS) entry which is preliminary data.</text>
</comment>
<evidence type="ECO:0000256" key="2">
    <source>
        <dbReference type="ARBA" id="ARBA00023125"/>
    </source>
</evidence>
<keyword evidence="2" id="KW-0238">DNA-binding</keyword>
<dbReference type="Proteomes" id="UP000319818">
    <property type="component" value="Unassembled WGS sequence"/>
</dbReference>
<dbReference type="InterPro" id="IPR036390">
    <property type="entry name" value="WH_DNA-bd_sf"/>
</dbReference>
<dbReference type="InterPro" id="IPR000485">
    <property type="entry name" value="AsnC-type_HTH_dom"/>
</dbReference>
<proteinExistence type="predicted"/>
<dbReference type="Gene3D" id="3.30.70.920">
    <property type="match status" value="1"/>
</dbReference>
<dbReference type="OrthoDB" id="166264at2"/>
<dbReference type="SMART" id="SM00344">
    <property type="entry name" value="HTH_ASNC"/>
    <property type="match status" value="1"/>
</dbReference>
<dbReference type="InterPro" id="IPR019887">
    <property type="entry name" value="Tscrpt_reg_AsnC/Lrp_C"/>
</dbReference>
<feature type="domain" description="HTH asnC-type" evidence="4">
    <location>
        <begin position="20"/>
        <end position="81"/>
    </location>
</feature>
<reference evidence="5 6" key="1">
    <citation type="submission" date="2019-06" db="EMBL/GenBank/DDBJ databases">
        <title>Sequencing the genomes of 1000 actinobacteria strains.</title>
        <authorList>
            <person name="Klenk H.-P."/>
        </authorList>
    </citation>
    <scope>NUCLEOTIDE SEQUENCE [LARGE SCALE GENOMIC DNA]</scope>
    <source>
        <strain evidence="5 6">DSM 45511</strain>
    </source>
</reference>
<dbReference type="InterPro" id="IPR011008">
    <property type="entry name" value="Dimeric_a/b-barrel"/>
</dbReference>
<dbReference type="InterPro" id="IPR011991">
    <property type="entry name" value="ArsR-like_HTH"/>
</dbReference>
<evidence type="ECO:0000313" key="6">
    <source>
        <dbReference type="Proteomes" id="UP000319818"/>
    </source>
</evidence>
<dbReference type="Gene3D" id="1.10.10.10">
    <property type="entry name" value="Winged helix-like DNA-binding domain superfamily/Winged helix DNA-binding domain"/>
    <property type="match status" value="1"/>
</dbReference>
<protein>
    <submittedName>
        <fullName evidence="5">Lrp/AsnC family leucine-responsive transcriptional regulator</fullName>
    </submittedName>
</protein>
<dbReference type="SUPFAM" id="SSF46785">
    <property type="entry name" value="Winged helix' DNA-binding domain"/>
    <property type="match status" value="1"/>
</dbReference>
<dbReference type="PROSITE" id="PS00519">
    <property type="entry name" value="HTH_ASNC_1"/>
    <property type="match status" value="1"/>
</dbReference>
<dbReference type="CDD" id="cd00090">
    <property type="entry name" value="HTH_ARSR"/>
    <property type="match status" value="1"/>
</dbReference>
<dbReference type="PANTHER" id="PTHR30154">
    <property type="entry name" value="LEUCINE-RESPONSIVE REGULATORY PROTEIN"/>
    <property type="match status" value="1"/>
</dbReference>
<name>A0A543GF98_9PSEU</name>
<evidence type="ECO:0000256" key="1">
    <source>
        <dbReference type="ARBA" id="ARBA00023015"/>
    </source>
</evidence>
<dbReference type="InterPro" id="IPR019888">
    <property type="entry name" value="Tscrpt_reg_AsnC-like"/>
</dbReference>